<feature type="modified residue" description="4-aspartylphosphate" evidence="2">
    <location>
        <position position="59"/>
    </location>
</feature>
<proteinExistence type="predicted"/>
<dbReference type="NCBIfam" id="TIGR00229">
    <property type="entry name" value="sensory_box"/>
    <property type="match status" value="1"/>
</dbReference>
<dbReference type="Gene3D" id="3.40.50.2300">
    <property type="match status" value="1"/>
</dbReference>
<dbReference type="Pfam" id="PF13426">
    <property type="entry name" value="PAS_9"/>
    <property type="match status" value="1"/>
</dbReference>
<dbReference type="Proteomes" id="UP001230035">
    <property type="component" value="Unassembled WGS sequence"/>
</dbReference>
<dbReference type="CDD" id="cd00156">
    <property type="entry name" value="REC"/>
    <property type="match status" value="1"/>
</dbReference>
<dbReference type="InterPro" id="IPR000014">
    <property type="entry name" value="PAS"/>
</dbReference>
<sequence>MENLKIHVLVVEDNPGDYLLIEENLHDKFEQVTIDHCTDYQSVLEKFTPETIYSIILLDFNLPDLDGIDLVDKIQSVAQGTPIIILTGYSNIKMARESLAKGVSDFLIKDEINAEILYKSIIYALERKKFMYEQNKSKEVYQHLFNFTPQPLWLYDAENLIFLDVNEAAVRKYGYSRDEFLKMTIRDIRPKEELKNLNQQLAKTEEERKQAFSGIYTHKLKSGQHIQVEIYSGDMEYNGRKARIVLSNDITDKLNHLQTIEGQNMKLKKIAWTQSHIVRAPISRILGILNLIEMLSYDSKEMPFLLQQLRVSTDEMDAIVREIVNESQLISFRDSNDE</sequence>
<keyword evidence="1 2" id="KW-0597">Phosphoprotein</keyword>
<dbReference type="PROSITE" id="PS50112">
    <property type="entry name" value="PAS"/>
    <property type="match status" value="1"/>
</dbReference>
<accession>A0ABT6XNZ3</accession>
<evidence type="ECO:0000313" key="5">
    <source>
        <dbReference type="EMBL" id="MDI9256812.1"/>
    </source>
</evidence>
<dbReference type="RefSeq" id="WP_283238498.1">
    <property type="nucleotide sequence ID" value="NZ_JASGBP010000002.1"/>
</dbReference>
<evidence type="ECO:0000256" key="2">
    <source>
        <dbReference type="PROSITE-ProRule" id="PRU00169"/>
    </source>
</evidence>
<dbReference type="PANTHER" id="PTHR44591">
    <property type="entry name" value="STRESS RESPONSE REGULATOR PROTEIN 1"/>
    <property type="match status" value="1"/>
</dbReference>
<dbReference type="SMART" id="SM00448">
    <property type="entry name" value="REC"/>
    <property type="match status" value="1"/>
</dbReference>
<dbReference type="Pfam" id="PF00072">
    <property type="entry name" value="Response_reg"/>
    <property type="match status" value="1"/>
</dbReference>
<dbReference type="Gene3D" id="3.30.450.20">
    <property type="entry name" value="PAS domain"/>
    <property type="match status" value="1"/>
</dbReference>
<comment type="caution">
    <text evidence="5">The sequence shown here is derived from an EMBL/GenBank/DDBJ whole genome shotgun (WGS) entry which is preliminary data.</text>
</comment>
<organism evidence="5 6">
    <name type="scientific">Flavobacterium sedimenticola</name>
    <dbReference type="NCBI Taxonomy" id="3043286"/>
    <lineage>
        <taxon>Bacteria</taxon>
        <taxon>Pseudomonadati</taxon>
        <taxon>Bacteroidota</taxon>
        <taxon>Flavobacteriia</taxon>
        <taxon>Flavobacteriales</taxon>
        <taxon>Flavobacteriaceae</taxon>
        <taxon>Flavobacterium</taxon>
    </lineage>
</organism>
<dbReference type="PANTHER" id="PTHR44591:SF3">
    <property type="entry name" value="RESPONSE REGULATORY DOMAIN-CONTAINING PROTEIN"/>
    <property type="match status" value="1"/>
</dbReference>
<dbReference type="SUPFAM" id="SSF55785">
    <property type="entry name" value="PYP-like sensor domain (PAS domain)"/>
    <property type="match status" value="1"/>
</dbReference>
<reference evidence="5 6" key="1">
    <citation type="submission" date="2023-05" db="EMBL/GenBank/DDBJ databases">
        <title>Flavobacterium sedimenti sp. nov., isolated from the sediment.</title>
        <authorList>
            <person name="Wu N."/>
        </authorList>
    </citation>
    <scope>NUCLEOTIDE SEQUENCE [LARGE SCALE GENOMIC DNA]</scope>
    <source>
        <strain evidence="5 6">YZ-48</strain>
    </source>
</reference>
<dbReference type="SUPFAM" id="SSF52172">
    <property type="entry name" value="CheY-like"/>
    <property type="match status" value="1"/>
</dbReference>
<dbReference type="EMBL" id="JASGBP010000002">
    <property type="protein sequence ID" value="MDI9256812.1"/>
    <property type="molecule type" value="Genomic_DNA"/>
</dbReference>
<dbReference type="PROSITE" id="PS50110">
    <property type="entry name" value="RESPONSE_REGULATORY"/>
    <property type="match status" value="1"/>
</dbReference>
<evidence type="ECO:0000259" key="4">
    <source>
        <dbReference type="PROSITE" id="PS50112"/>
    </source>
</evidence>
<evidence type="ECO:0000259" key="3">
    <source>
        <dbReference type="PROSITE" id="PS50110"/>
    </source>
</evidence>
<feature type="domain" description="Response regulatory" evidence="3">
    <location>
        <begin position="7"/>
        <end position="124"/>
    </location>
</feature>
<dbReference type="InterPro" id="IPR050595">
    <property type="entry name" value="Bact_response_regulator"/>
</dbReference>
<dbReference type="InterPro" id="IPR001789">
    <property type="entry name" value="Sig_transdc_resp-reg_receiver"/>
</dbReference>
<dbReference type="SMART" id="SM00091">
    <property type="entry name" value="PAS"/>
    <property type="match status" value="1"/>
</dbReference>
<evidence type="ECO:0000313" key="6">
    <source>
        <dbReference type="Proteomes" id="UP001230035"/>
    </source>
</evidence>
<keyword evidence="6" id="KW-1185">Reference proteome</keyword>
<dbReference type="CDD" id="cd00130">
    <property type="entry name" value="PAS"/>
    <property type="match status" value="1"/>
</dbReference>
<feature type="domain" description="PAS" evidence="4">
    <location>
        <begin position="137"/>
        <end position="208"/>
    </location>
</feature>
<evidence type="ECO:0000256" key="1">
    <source>
        <dbReference type="ARBA" id="ARBA00022553"/>
    </source>
</evidence>
<gene>
    <name evidence="5" type="ORF">QHT84_05230</name>
</gene>
<dbReference type="InterPro" id="IPR011006">
    <property type="entry name" value="CheY-like_superfamily"/>
</dbReference>
<protein>
    <submittedName>
        <fullName evidence="5">Response regulator</fullName>
    </submittedName>
</protein>
<name>A0ABT6XNZ3_9FLAO</name>
<dbReference type="InterPro" id="IPR035965">
    <property type="entry name" value="PAS-like_dom_sf"/>
</dbReference>